<accession>A0ACC1TE08</accession>
<sequence length="601" mass="66240">MAGPRMFALQARAGSPGDDNGSVVFWTDIFLLLVLGIFVIAALPRSFVRFIRLSGWRKGVVLYRTSVIPEETRSTQSGTSFTLEPSSEKNSKNTTSVKAISGYYEAQPHLESLTSRWHTLACIFREPILPRMTVGRALLLIFYFAVLLFAALFRNSVFKNPIRAGALAASQIPWVYILATKNNVIGTLLGLGYERLNYLHRFAGRLLVLAGNVHAIGYIYKWVNQGVWTQRTKMTYVRWGLVALVSLDILFFFSLHIIRRKAYNVFISTHLIALVVFLVAICIHMRFAVPYVAIAAGFYGADRVLRIVKSRAPVAHLQAIPDLSTTLIRIPAINAGWRAGQHVRLRVLSSGMGILGWAEVHPYSIANACEGAGSDGLVLMAKKNGRWSRNLYELAERGDEQGWHQGGHRVRVIVEGPYGGPGNTVLSSFSGALFISGGSGISFALAGVQEVLQLAAIGQTNVRTIDLVWSVHHVRVLCPLLSLFGSLLRQSYATPVSLNIHVHHTRAMSQEDEERYPHGLPEGMTLTAGRAWLPYILTEFVDRTAIAISRAADGSGSHGVVVATCGPVSLADDVRSAFSRIDMRTRRSIGGLELHEEAFHW</sequence>
<evidence type="ECO:0000313" key="2">
    <source>
        <dbReference type="Proteomes" id="UP001148662"/>
    </source>
</evidence>
<proteinExistence type="predicted"/>
<gene>
    <name evidence="1" type="ORF">NM688_g432</name>
</gene>
<protein>
    <submittedName>
        <fullName evidence="1">Uncharacterized protein</fullName>
    </submittedName>
</protein>
<dbReference type="EMBL" id="JANHOG010000035">
    <property type="protein sequence ID" value="KAJ3559281.1"/>
    <property type="molecule type" value="Genomic_DNA"/>
</dbReference>
<evidence type="ECO:0000313" key="1">
    <source>
        <dbReference type="EMBL" id="KAJ3559281.1"/>
    </source>
</evidence>
<reference evidence="1" key="1">
    <citation type="submission" date="2022-07" db="EMBL/GenBank/DDBJ databases">
        <title>Genome Sequence of Phlebia brevispora.</title>
        <authorList>
            <person name="Buettner E."/>
        </authorList>
    </citation>
    <scope>NUCLEOTIDE SEQUENCE</scope>
    <source>
        <strain evidence="1">MPL23</strain>
    </source>
</reference>
<keyword evidence="2" id="KW-1185">Reference proteome</keyword>
<comment type="caution">
    <text evidence="1">The sequence shown here is derived from an EMBL/GenBank/DDBJ whole genome shotgun (WGS) entry which is preliminary data.</text>
</comment>
<organism evidence="1 2">
    <name type="scientific">Phlebia brevispora</name>
    <dbReference type="NCBI Taxonomy" id="194682"/>
    <lineage>
        <taxon>Eukaryota</taxon>
        <taxon>Fungi</taxon>
        <taxon>Dikarya</taxon>
        <taxon>Basidiomycota</taxon>
        <taxon>Agaricomycotina</taxon>
        <taxon>Agaricomycetes</taxon>
        <taxon>Polyporales</taxon>
        <taxon>Meruliaceae</taxon>
        <taxon>Phlebia</taxon>
    </lineage>
</organism>
<dbReference type="Proteomes" id="UP001148662">
    <property type="component" value="Unassembled WGS sequence"/>
</dbReference>
<name>A0ACC1TE08_9APHY</name>